<keyword evidence="2" id="KW-1185">Reference proteome</keyword>
<accession>A0A0V1GUG8</accession>
<reference evidence="1 2" key="1">
    <citation type="submission" date="2015-01" db="EMBL/GenBank/DDBJ databases">
        <title>Evolution of Trichinella species and genotypes.</title>
        <authorList>
            <person name="Korhonen P.K."/>
            <person name="Edoardo P."/>
            <person name="Giuseppe L.R."/>
            <person name="Gasser R.B."/>
        </authorList>
    </citation>
    <scope>NUCLEOTIDE SEQUENCE [LARGE SCALE GENOMIC DNA]</scope>
    <source>
        <strain evidence="1">ISS1029</strain>
    </source>
</reference>
<organism evidence="1 2">
    <name type="scientific">Trichinella zimbabwensis</name>
    <dbReference type="NCBI Taxonomy" id="268475"/>
    <lineage>
        <taxon>Eukaryota</taxon>
        <taxon>Metazoa</taxon>
        <taxon>Ecdysozoa</taxon>
        <taxon>Nematoda</taxon>
        <taxon>Enoplea</taxon>
        <taxon>Dorylaimia</taxon>
        <taxon>Trichinellida</taxon>
        <taxon>Trichinellidae</taxon>
        <taxon>Trichinella</taxon>
    </lineage>
</organism>
<dbReference type="AlphaFoldDB" id="A0A0V1GUG8"/>
<evidence type="ECO:0000313" key="1">
    <source>
        <dbReference type="EMBL" id="KRZ02040.1"/>
    </source>
</evidence>
<dbReference type="EMBL" id="JYDP01000247">
    <property type="protein sequence ID" value="KRZ02040.1"/>
    <property type="molecule type" value="Genomic_DNA"/>
</dbReference>
<dbReference type="Proteomes" id="UP000055024">
    <property type="component" value="Unassembled WGS sequence"/>
</dbReference>
<protein>
    <submittedName>
        <fullName evidence="1">Uncharacterized protein</fullName>
    </submittedName>
</protein>
<comment type="caution">
    <text evidence="1">The sequence shown here is derived from an EMBL/GenBank/DDBJ whole genome shotgun (WGS) entry which is preliminary data.</text>
</comment>
<proteinExistence type="predicted"/>
<dbReference type="OrthoDB" id="10555783at2759"/>
<gene>
    <name evidence="1" type="ORF">T11_5324</name>
</gene>
<sequence length="83" mass="9144">MADVPLPNHSQGSSAQWTSVCSVKMSLGPSIVHACEDDVLQQESYQKVAARYFSRGVTPNSEFHQTKAILEISSPDLVHPTRF</sequence>
<evidence type="ECO:0000313" key="2">
    <source>
        <dbReference type="Proteomes" id="UP000055024"/>
    </source>
</evidence>
<name>A0A0V1GUG8_9BILA</name>